<evidence type="ECO:0000256" key="3">
    <source>
        <dbReference type="ARBA" id="ARBA00022737"/>
    </source>
</evidence>
<dbReference type="AlphaFoldDB" id="A0A1E3JFI6"/>
<keyword evidence="2 5" id="KW-0853">WD repeat</keyword>
<dbReference type="GO" id="GO:0048188">
    <property type="term" value="C:Set1C/COMPASS complex"/>
    <property type="evidence" value="ECO:0007669"/>
    <property type="project" value="InterPro"/>
</dbReference>
<dbReference type="OrthoDB" id="196858at2759"/>
<feature type="region of interest" description="Disordered" evidence="6">
    <location>
        <begin position="459"/>
        <end position="499"/>
    </location>
</feature>
<proteinExistence type="predicted"/>
<sequence>MQQLLNPFAQKYPDAVDSTLSTQGACLSFNPSGPYAGHYLAVGNSYGRVEIWDVETRGVVRVLEGHVRAVESLSWSRNNRYLLSASSDGTALVWDLSALPHPLLVPRTPLTESQADSSNASASTSRLNTIRFDSPVTSASFNPRNSRILLAVLSCGEVVLVDLRKGGGKFKLEYSPGDEEESASRKRVSMTCADFSPCGSRIYAGTSNGMLLVIDPMSRQVLHHIKVANASIRQLTLDASGSHLITSATDRALRLLQVDPLTLTLTAFHRFQDLVNRTPWYSVGFSGDAEYVMAGAAHKSAHNVFIWDRESGVLVKVLEGPKEPLIACAWHPTRPIVASISSGGDVHLWQTASPDNWAAFAPGFEELEENVEYDEREDEFDIEDESELNRRKDLEEDIFIDVLTPEQDSYPRRAKPISSLPGNLVFKDEGEQQQAERLAEAIAEVTRWADADTAGYVAGAENTSGLQEGKGANDGDQWEGFYPSQDLLSDIRVDEDPDA</sequence>
<dbReference type="InterPro" id="IPR019775">
    <property type="entry name" value="WD40_repeat_CS"/>
</dbReference>
<dbReference type="PROSITE" id="PS50294">
    <property type="entry name" value="WD_REPEATS_REGION"/>
    <property type="match status" value="1"/>
</dbReference>
<dbReference type="SUPFAM" id="SSF50978">
    <property type="entry name" value="WD40 repeat-like"/>
    <property type="match status" value="1"/>
</dbReference>
<evidence type="ECO:0000256" key="2">
    <source>
        <dbReference type="ARBA" id="ARBA00022574"/>
    </source>
</evidence>
<dbReference type="InterPro" id="IPR037850">
    <property type="entry name" value="RBBP5/Swd1"/>
</dbReference>
<evidence type="ECO:0000313" key="8">
    <source>
        <dbReference type="Proteomes" id="UP000094819"/>
    </source>
</evidence>
<feature type="compositionally biased region" description="Basic and acidic residues" evidence="6">
    <location>
        <begin position="489"/>
        <end position="499"/>
    </location>
</feature>
<evidence type="ECO:0000256" key="6">
    <source>
        <dbReference type="SAM" id="MobiDB-lite"/>
    </source>
</evidence>
<organism evidence="7 8">
    <name type="scientific">Cryptococcus wingfieldii CBS 7118</name>
    <dbReference type="NCBI Taxonomy" id="1295528"/>
    <lineage>
        <taxon>Eukaryota</taxon>
        <taxon>Fungi</taxon>
        <taxon>Dikarya</taxon>
        <taxon>Basidiomycota</taxon>
        <taxon>Agaricomycotina</taxon>
        <taxon>Tremellomycetes</taxon>
        <taxon>Tremellales</taxon>
        <taxon>Cryptococcaceae</taxon>
        <taxon>Cryptococcus</taxon>
    </lineage>
</organism>
<dbReference type="GeneID" id="30192644"/>
<evidence type="ECO:0000256" key="1">
    <source>
        <dbReference type="ARBA" id="ARBA00004123"/>
    </source>
</evidence>
<protein>
    <submittedName>
        <fullName evidence="7">Compass component swd1</fullName>
    </submittedName>
</protein>
<evidence type="ECO:0000256" key="5">
    <source>
        <dbReference type="PROSITE-ProRule" id="PRU00221"/>
    </source>
</evidence>
<dbReference type="Proteomes" id="UP000094819">
    <property type="component" value="Unassembled WGS sequence"/>
</dbReference>
<dbReference type="SMART" id="SM00320">
    <property type="entry name" value="WD40"/>
    <property type="match status" value="7"/>
</dbReference>
<dbReference type="PROSITE" id="PS00678">
    <property type="entry name" value="WD_REPEATS_1"/>
    <property type="match status" value="1"/>
</dbReference>
<dbReference type="RefSeq" id="XP_019032664.1">
    <property type="nucleotide sequence ID" value="XM_019175561.1"/>
</dbReference>
<dbReference type="InterPro" id="IPR036322">
    <property type="entry name" value="WD40_repeat_dom_sf"/>
</dbReference>
<dbReference type="Gene3D" id="2.130.10.10">
    <property type="entry name" value="YVTN repeat-like/Quinoprotein amine dehydrogenase"/>
    <property type="match status" value="2"/>
</dbReference>
<dbReference type="PANTHER" id="PTHR44040">
    <property type="entry name" value="RETINOBLASTOMA-BINDING PROTEIN 5"/>
    <property type="match status" value="1"/>
</dbReference>
<comment type="subcellular location">
    <subcellularLocation>
        <location evidence="1">Nucleus</location>
    </subcellularLocation>
</comment>
<name>A0A1E3JFI6_9TREE</name>
<keyword evidence="4" id="KW-0539">Nucleus</keyword>
<dbReference type="PANTHER" id="PTHR44040:SF1">
    <property type="entry name" value="RETINOBLASTOMA-BINDING PROTEIN 5"/>
    <property type="match status" value="1"/>
</dbReference>
<evidence type="ECO:0000313" key="7">
    <source>
        <dbReference type="EMBL" id="ODN99587.1"/>
    </source>
</evidence>
<dbReference type="InterPro" id="IPR015943">
    <property type="entry name" value="WD40/YVTN_repeat-like_dom_sf"/>
</dbReference>
<keyword evidence="3" id="KW-0677">Repeat</keyword>
<gene>
    <name evidence="7" type="ORF">L198_03431</name>
</gene>
<keyword evidence="8" id="KW-1185">Reference proteome</keyword>
<accession>A0A1E3JFI6</accession>
<dbReference type="PROSITE" id="PS50082">
    <property type="entry name" value="WD_REPEATS_2"/>
    <property type="match status" value="1"/>
</dbReference>
<dbReference type="EMBL" id="AWGH01000008">
    <property type="protein sequence ID" value="ODN99587.1"/>
    <property type="molecule type" value="Genomic_DNA"/>
</dbReference>
<dbReference type="Pfam" id="PF00400">
    <property type="entry name" value="WD40"/>
    <property type="match status" value="2"/>
</dbReference>
<dbReference type="InterPro" id="IPR001680">
    <property type="entry name" value="WD40_rpt"/>
</dbReference>
<feature type="repeat" description="WD" evidence="5">
    <location>
        <begin position="63"/>
        <end position="97"/>
    </location>
</feature>
<reference evidence="7 8" key="1">
    <citation type="submission" date="2016-06" db="EMBL/GenBank/DDBJ databases">
        <title>Evolution of pathogenesis and genome organization in the Tremellales.</title>
        <authorList>
            <person name="Cuomo C."/>
            <person name="Litvintseva A."/>
            <person name="Heitman J."/>
            <person name="Chen Y."/>
            <person name="Sun S."/>
            <person name="Springer D."/>
            <person name="Dromer F."/>
            <person name="Young S."/>
            <person name="Zeng Q."/>
            <person name="Chapman S."/>
            <person name="Gujja S."/>
            <person name="Saif S."/>
            <person name="Birren B."/>
        </authorList>
    </citation>
    <scope>NUCLEOTIDE SEQUENCE [LARGE SCALE GENOMIC DNA]</scope>
    <source>
        <strain evidence="7 8">CBS 7118</strain>
    </source>
</reference>
<comment type="caution">
    <text evidence="7">The sequence shown here is derived from an EMBL/GenBank/DDBJ whole genome shotgun (WGS) entry which is preliminary data.</text>
</comment>
<evidence type="ECO:0000256" key="4">
    <source>
        <dbReference type="ARBA" id="ARBA00023242"/>
    </source>
</evidence>